<dbReference type="PANTHER" id="PTHR38101:SF1">
    <property type="entry name" value="UPF0307 PROTEIN YJGA"/>
    <property type="match status" value="1"/>
</dbReference>
<comment type="caution">
    <text evidence="7">The sequence shown here is derived from an EMBL/GenBank/DDBJ whole genome shotgun (WGS) entry which is preliminary data.</text>
</comment>
<dbReference type="GO" id="GO:0005829">
    <property type="term" value="C:cytosol"/>
    <property type="evidence" value="ECO:0007669"/>
    <property type="project" value="TreeGrafter"/>
</dbReference>
<name>A0A9D2U999_9BURK</name>
<dbReference type="GO" id="GO:0043022">
    <property type="term" value="F:ribosome binding"/>
    <property type="evidence" value="ECO:0007669"/>
    <property type="project" value="UniProtKB-UniRule"/>
</dbReference>
<evidence type="ECO:0000256" key="4">
    <source>
        <dbReference type="ARBA" id="ARBA00022884"/>
    </source>
</evidence>
<proteinExistence type="inferred from homology"/>
<dbReference type="Gene3D" id="1.10.60.30">
    <property type="entry name" value="PSPTO4464-like domains"/>
    <property type="match status" value="2"/>
</dbReference>
<accession>A0A9D2U999</accession>
<evidence type="ECO:0000256" key="1">
    <source>
        <dbReference type="ARBA" id="ARBA00022490"/>
    </source>
</evidence>
<dbReference type="SUPFAM" id="SSF158710">
    <property type="entry name" value="PSPTO4464-like"/>
    <property type="match status" value="1"/>
</dbReference>
<comment type="subcellular location">
    <subcellularLocation>
        <location evidence="5">Cytoplasm</location>
    </subcellularLocation>
    <text evidence="5">Associates with late stage pre-50S ribosomal subunits.</text>
</comment>
<dbReference type="CDD" id="cd16331">
    <property type="entry name" value="YjgA-like"/>
    <property type="match status" value="1"/>
</dbReference>
<evidence type="ECO:0000313" key="7">
    <source>
        <dbReference type="EMBL" id="HJD43818.1"/>
    </source>
</evidence>
<comment type="similarity">
    <text evidence="5">Belongs to the DarP family.</text>
</comment>
<evidence type="ECO:0000256" key="5">
    <source>
        <dbReference type="HAMAP-Rule" id="MF_00765"/>
    </source>
</evidence>
<evidence type="ECO:0000256" key="2">
    <source>
        <dbReference type="ARBA" id="ARBA00022517"/>
    </source>
</evidence>
<reference evidence="7" key="1">
    <citation type="journal article" date="2021" name="PeerJ">
        <title>Extensive microbial diversity within the chicken gut microbiome revealed by metagenomics and culture.</title>
        <authorList>
            <person name="Gilroy R."/>
            <person name="Ravi A."/>
            <person name="Getino M."/>
            <person name="Pursley I."/>
            <person name="Horton D.L."/>
            <person name="Alikhan N.F."/>
            <person name="Baker D."/>
            <person name="Gharbi K."/>
            <person name="Hall N."/>
            <person name="Watson M."/>
            <person name="Adriaenssens E.M."/>
            <person name="Foster-Nyarko E."/>
            <person name="Jarju S."/>
            <person name="Secka A."/>
            <person name="Antonio M."/>
            <person name="Oren A."/>
            <person name="Chaudhuri R.R."/>
            <person name="La Ragione R."/>
            <person name="Hildebrand F."/>
            <person name="Pallen M.J."/>
        </authorList>
    </citation>
    <scope>NUCLEOTIDE SEQUENCE</scope>
    <source>
        <strain evidence="7">9264</strain>
    </source>
</reference>
<keyword evidence="1 5" id="KW-0963">Cytoplasm</keyword>
<dbReference type="AlphaFoldDB" id="A0A9D2U999"/>
<sequence>MIGSKRLANNTDMSDSHTTDPDDHGYTGPSKSQVKRDMHALVDLGKELLNLSNDKLSQLQLGEKLNDAIKETKRITAREARRRHIHYIGKLLRHEDADAIRHQLDVWTNGSKEQAKAMHRLEALRDVLLRSDAALTEFFDTYQTVNVQEFRGLVRAARREAQQNEALAEGVAPSRKHYRNLFQAIKNVAS</sequence>
<dbReference type="NCBIfam" id="NF003593">
    <property type="entry name" value="PRK05255.1-1"/>
    <property type="match status" value="1"/>
</dbReference>
<reference evidence="7" key="2">
    <citation type="submission" date="2021-04" db="EMBL/GenBank/DDBJ databases">
        <authorList>
            <person name="Gilroy R."/>
        </authorList>
    </citation>
    <scope>NUCLEOTIDE SEQUENCE</scope>
    <source>
        <strain evidence="7">9264</strain>
    </source>
</reference>
<keyword evidence="2 5" id="KW-0690">Ribosome biogenesis</keyword>
<dbReference type="Proteomes" id="UP000823889">
    <property type="component" value="Unassembled WGS sequence"/>
</dbReference>
<evidence type="ECO:0000313" key="8">
    <source>
        <dbReference type="Proteomes" id="UP000823889"/>
    </source>
</evidence>
<feature type="region of interest" description="Disordered" evidence="6">
    <location>
        <begin position="1"/>
        <end position="34"/>
    </location>
</feature>
<dbReference type="PIRSF" id="PIRSF016183">
    <property type="entry name" value="UCP016183"/>
    <property type="match status" value="1"/>
</dbReference>
<keyword evidence="4 5" id="KW-0694">RNA-binding</keyword>
<dbReference type="GO" id="GO:1902626">
    <property type="term" value="P:assembly of large subunit precursor of preribosome"/>
    <property type="evidence" value="ECO:0007669"/>
    <property type="project" value="UniProtKB-UniRule"/>
</dbReference>
<dbReference type="PANTHER" id="PTHR38101">
    <property type="entry name" value="UPF0307 PROTEIN YJGA"/>
    <property type="match status" value="1"/>
</dbReference>
<gene>
    <name evidence="5" type="primary">darP</name>
    <name evidence="7" type="ORF">H9906_02170</name>
</gene>
<keyword evidence="3 5" id="KW-0699">rRNA-binding</keyword>
<dbReference type="HAMAP" id="MF_00765">
    <property type="entry name" value="DarP"/>
    <property type="match status" value="1"/>
</dbReference>
<dbReference type="InterPro" id="IPR006839">
    <property type="entry name" value="DarP"/>
</dbReference>
<evidence type="ECO:0000256" key="6">
    <source>
        <dbReference type="SAM" id="MobiDB-lite"/>
    </source>
</evidence>
<dbReference type="Pfam" id="PF04751">
    <property type="entry name" value="DarP"/>
    <property type="match status" value="1"/>
</dbReference>
<dbReference type="InterPro" id="IPR023153">
    <property type="entry name" value="DarP_sf"/>
</dbReference>
<feature type="compositionally biased region" description="Basic and acidic residues" evidence="6">
    <location>
        <begin position="14"/>
        <end position="25"/>
    </location>
</feature>
<protein>
    <recommendedName>
        <fullName evidence="5">Dual-action ribosomal maturation protein DarP</fullName>
    </recommendedName>
    <alternativeName>
        <fullName evidence="5">Large ribosomal subunit assembly factor DarP</fullName>
    </alternativeName>
</protein>
<dbReference type="GO" id="GO:0019843">
    <property type="term" value="F:rRNA binding"/>
    <property type="evidence" value="ECO:0007669"/>
    <property type="project" value="UniProtKB-UniRule"/>
</dbReference>
<dbReference type="EMBL" id="DWUQ01000041">
    <property type="protein sequence ID" value="HJD43818.1"/>
    <property type="molecule type" value="Genomic_DNA"/>
</dbReference>
<comment type="function">
    <text evidence="5">Member of a network of 50S ribosomal subunit biogenesis factors which assembles along the 30S-50S interface, preventing incorrect 23S rRNA structures from forming. Promotes peptidyl transferase center (PTC) maturation.</text>
</comment>
<organism evidence="7 8">
    <name type="scientific">Candidatus Paenalcaligenes intestinipullorum</name>
    <dbReference type="NCBI Taxonomy" id="2838718"/>
    <lineage>
        <taxon>Bacteria</taxon>
        <taxon>Pseudomonadati</taxon>
        <taxon>Pseudomonadota</taxon>
        <taxon>Betaproteobacteria</taxon>
        <taxon>Burkholderiales</taxon>
        <taxon>Alcaligenaceae</taxon>
        <taxon>Paenalcaligenes</taxon>
    </lineage>
</organism>
<evidence type="ECO:0000256" key="3">
    <source>
        <dbReference type="ARBA" id="ARBA00022730"/>
    </source>
</evidence>